<dbReference type="CDD" id="cd16025">
    <property type="entry name" value="PAS_like"/>
    <property type="match status" value="1"/>
</dbReference>
<dbReference type="Proteomes" id="UP000431744">
    <property type="component" value="Unassembled WGS sequence"/>
</dbReference>
<dbReference type="RefSeq" id="WP_158027732.1">
    <property type="nucleotide sequence ID" value="NZ_BMHG01000001.1"/>
</dbReference>
<dbReference type="Gene3D" id="3.30.1120.10">
    <property type="match status" value="1"/>
</dbReference>
<dbReference type="InterPro" id="IPR050738">
    <property type="entry name" value="Sulfatase"/>
</dbReference>
<reference evidence="6 7" key="1">
    <citation type="submission" date="2019-09" db="EMBL/GenBank/DDBJ databases">
        <title>Phylogeny of genus Pseudoclavibacter and closely related genus.</title>
        <authorList>
            <person name="Li Y."/>
        </authorList>
    </citation>
    <scope>NUCLEOTIDE SEQUENCE [LARGE SCALE GENOMIC DNA]</scope>
    <source>
        <strain evidence="6 7">EGI 60007</strain>
    </source>
</reference>
<dbReference type="SUPFAM" id="SSF53649">
    <property type="entry name" value="Alkaline phosphatase-like"/>
    <property type="match status" value="1"/>
</dbReference>
<gene>
    <name evidence="6" type="ORF">F8O04_02335</name>
</gene>
<name>A0A6H9WS43_9MICO</name>
<accession>A0A6H9WS43</accession>
<dbReference type="InterPro" id="IPR017850">
    <property type="entry name" value="Alkaline_phosphatase_core_sf"/>
</dbReference>
<dbReference type="Gene3D" id="3.40.720.10">
    <property type="entry name" value="Alkaline Phosphatase, subunit A"/>
    <property type="match status" value="1"/>
</dbReference>
<evidence type="ECO:0000259" key="5">
    <source>
        <dbReference type="Pfam" id="PF00884"/>
    </source>
</evidence>
<dbReference type="AlphaFoldDB" id="A0A6H9WS43"/>
<dbReference type="InterPro" id="IPR000917">
    <property type="entry name" value="Sulfatase_N"/>
</dbReference>
<keyword evidence="3" id="KW-0378">Hydrolase</keyword>
<evidence type="ECO:0000256" key="2">
    <source>
        <dbReference type="ARBA" id="ARBA00022723"/>
    </source>
</evidence>
<dbReference type="InterPro" id="IPR024607">
    <property type="entry name" value="Sulfatase_CS"/>
</dbReference>
<feature type="domain" description="Sulfatase N-terminal" evidence="5">
    <location>
        <begin position="4"/>
        <end position="410"/>
    </location>
</feature>
<dbReference type="PROSITE" id="PS00149">
    <property type="entry name" value="SULFATASE_2"/>
    <property type="match status" value="1"/>
</dbReference>
<dbReference type="EMBL" id="WBJY01000001">
    <property type="protein sequence ID" value="KAB1649140.1"/>
    <property type="molecule type" value="Genomic_DNA"/>
</dbReference>
<dbReference type="Pfam" id="PF00884">
    <property type="entry name" value="Sulfatase"/>
    <property type="match status" value="1"/>
</dbReference>
<comment type="caution">
    <text evidence="6">The sequence shown here is derived from an EMBL/GenBank/DDBJ whole genome shotgun (WGS) entry which is preliminary data.</text>
</comment>
<keyword evidence="7" id="KW-1185">Reference proteome</keyword>
<proteinExistence type="inferred from homology"/>
<dbReference type="PANTHER" id="PTHR42693:SF33">
    <property type="entry name" value="ARYLSULFATASE"/>
    <property type="match status" value="1"/>
</dbReference>
<evidence type="ECO:0000256" key="4">
    <source>
        <dbReference type="ARBA" id="ARBA00022837"/>
    </source>
</evidence>
<sequence length="523" mass="57706">MTSPNVLVILADDLGYSDIGSFGGEIDTPHLDRLAARGVRMESFYVTPRCSPSRAALLTGRQPHSVGIGILTRDDSPTGYAGSLSTDAPTIAEVLRDKGYLTALAGKWHLSSDTTTPNPTWPTQRGFERFHGILPGCSSYYQPELYEGDERLPPSSVAGDFYFTDDITATAVATVRTAAEQRRPFFLYVAYTAPHWPLHAPETVIAKYRERYRQGWDELRAERRERQRQLGLSAATTISAVDGEVPAWVDAPDTAWEVERMAVYAAQVEIMDRGIGRVLDELERQGGLDNTLVVFSSDNGACAEDLREEMGAFFGADICPPFTRSGDPVRIGNNPHTVPGPEDTYLSYGRSWAHLSNTPFRLYKRWVHEGGISSPLIASWPAGGVSSGEVVKTPAHLIDIFPTVMQATGADNASIGRSLLDSWRSGNPAADSEERELCWEHIGNAAIRRGRWKLVREASQPWELYDIDVDRGETTDLIDDHPQLADDLEQAWQRWAEANSVLPWEQVLADYAARGLPSSATQG</sequence>
<dbReference type="PANTHER" id="PTHR42693">
    <property type="entry name" value="ARYLSULFATASE FAMILY MEMBER"/>
    <property type="match status" value="1"/>
</dbReference>
<dbReference type="GO" id="GO:0004065">
    <property type="term" value="F:arylsulfatase activity"/>
    <property type="evidence" value="ECO:0007669"/>
    <property type="project" value="TreeGrafter"/>
</dbReference>
<dbReference type="GO" id="GO:0046872">
    <property type="term" value="F:metal ion binding"/>
    <property type="evidence" value="ECO:0007669"/>
    <property type="project" value="UniProtKB-KW"/>
</dbReference>
<evidence type="ECO:0000313" key="6">
    <source>
        <dbReference type="EMBL" id="KAB1649140.1"/>
    </source>
</evidence>
<organism evidence="6 7">
    <name type="scientific">Pseudoclavibacter endophyticus</name>
    <dbReference type="NCBI Taxonomy" id="1778590"/>
    <lineage>
        <taxon>Bacteria</taxon>
        <taxon>Bacillati</taxon>
        <taxon>Actinomycetota</taxon>
        <taxon>Actinomycetes</taxon>
        <taxon>Micrococcales</taxon>
        <taxon>Microbacteriaceae</taxon>
        <taxon>Pseudoclavibacter</taxon>
    </lineage>
</organism>
<evidence type="ECO:0000313" key="7">
    <source>
        <dbReference type="Proteomes" id="UP000431744"/>
    </source>
</evidence>
<dbReference type="OrthoDB" id="9777306at2"/>
<keyword evidence="4" id="KW-0106">Calcium</keyword>
<keyword evidence="2" id="KW-0479">Metal-binding</keyword>
<evidence type="ECO:0000256" key="3">
    <source>
        <dbReference type="ARBA" id="ARBA00022801"/>
    </source>
</evidence>
<evidence type="ECO:0000256" key="1">
    <source>
        <dbReference type="ARBA" id="ARBA00008779"/>
    </source>
</evidence>
<comment type="similarity">
    <text evidence="1">Belongs to the sulfatase family.</text>
</comment>
<protein>
    <submittedName>
        <fullName evidence="6">Arylsulfatase</fullName>
    </submittedName>
</protein>